<organism evidence="14 15">
    <name type="scientific">Conger conger</name>
    <name type="common">Conger eel</name>
    <name type="synonym">Muraena conger</name>
    <dbReference type="NCBI Taxonomy" id="82655"/>
    <lineage>
        <taxon>Eukaryota</taxon>
        <taxon>Metazoa</taxon>
        <taxon>Chordata</taxon>
        <taxon>Craniata</taxon>
        <taxon>Vertebrata</taxon>
        <taxon>Euteleostomi</taxon>
        <taxon>Actinopterygii</taxon>
        <taxon>Neopterygii</taxon>
        <taxon>Teleostei</taxon>
        <taxon>Anguilliformes</taxon>
        <taxon>Congridae</taxon>
        <taxon>Conger</taxon>
    </lineage>
</organism>
<gene>
    <name evidence="14" type="ORF">COCON_G00149570</name>
</gene>
<evidence type="ECO:0000256" key="9">
    <source>
        <dbReference type="ARBA" id="ARBA00023004"/>
    </source>
</evidence>
<keyword evidence="9" id="KW-0408">Iron</keyword>
<dbReference type="GO" id="GO:0140571">
    <property type="term" value="F:transmembrane ascorbate ferrireductase activity"/>
    <property type="evidence" value="ECO:0007669"/>
    <property type="project" value="UniProtKB-EC"/>
</dbReference>
<dbReference type="CDD" id="cd08761">
    <property type="entry name" value="Cyt_b561_CYB561D2_like"/>
    <property type="match status" value="1"/>
</dbReference>
<dbReference type="GO" id="GO:0140575">
    <property type="term" value="F:transmembrane monodehydroascorbate reductase activity"/>
    <property type="evidence" value="ECO:0007669"/>
    <property type="project" value="InterPro"/>
</dbReference>
<dbReference type="GO" id="GO:0016020">
    <property type="term" value="C:membrane"/>
    <property type="evidence" value="ECO:0007669"/>
    <property type="project" value="UniProtKB-SubCell"/>
</dbReference>
<evidence type="ECO:0000256" key="12">
    <source>
        <dbReference type="SAM" id="Phobius"/>
    </source>
</evidence>
<feature type="transmembrane region" description="Helical" evidence="12">
    <location>
        <begin position="203"/>
        <end position="227"/>
    </location>
</feature>
<evidence type="ECO:0000256" key="1">
    <source>
        <dbReference type="ARBA" id="ARBA00001970"/>
    </source>
</evidence>
<keyword evidence="4" id="KW-0349">Heme</keyword>
<dbReference type="Gene3D" id="1.20.120.1770">
    <property type="match status" value="1"/>
</dbReference>
<keyword evidence="6" id="KW-0479">Metal-binding</keyword>
<protein>
    <recommendedName>
        <fullName evidence="11">ascorbate ferrireductase (transmembrane)</fullName>
        <ecNumber evidence="11">7.2.1.3</ecNumber>
    </recommendedName>
</protein>
<feature type="domain" description="Cytochrome b561" evidence="13">
    <location>
        <begin position="25"/>
        <end position="229"/>
    </location>
</feature>
<dbReference type="Proteomes" id="UP001152803">
    <property type="component" value="Unassembled WGS sequence"/>
</dbReference>
<sequence length="234" mass="26526">MQIDVQYSLVSENHGRFNEFWMYKWIRRLALITAHVAALGFTILISVLSRPGTSFFSWHPVCMSVSFCLCMTEGMLLFSSQESPFCFCSRKRREWLHWFLQALVVVGGVTGVGFMVVSKRVSERPHLTTWHSVLGVGTLVVTVLQTTCGLRLLFPNMSLPGPPLPRLRLYHTTCGLVTYLLAVATVMLAMFSDWFQATMRGLLWYPVALIPLLPAMVVMSQVTRVYLSKKKITV</sequence>
<evidence type="ECO:0000256" key="4">
    <source>
        <dbReference type="ARBA" id="ARBA00022617"/>
    </source>
</evidence>
<feature type="transmembrane region" description="Helical" evidence="12">
    <location>
        <begin position="129"/>
        <end position="148"/>
    </location>
</feature>
<dbReference type="PROSITE" id="PS50939">
    <property type="entry name" value="CYTOCHROME_B561"/>
    <property type="match status" value="1"/>
</dbReference>
<feature type="transmembrane region" description="Helical" evidence="12">
    <location>
        <begin position="98"/>
        <end position="117"/>
    </location>
</feature>
<reference evidence="14" key="1">
    <citation type="journal article" date="2023" name="Science">
        <title>Genome structures resolve the early diversification of teleost fishes.</title>
        <authorList>
            <person name="Parey E."/>
            <person name="Louis A."/>
            <person name="Montfort J."/>
            <person name="Bouchez O."/>
            <person name="Roques C."/>
            <person name="Iampietro C."/>
            <person name="Lluch J."/>
            <person name="Castinel A."/>
            <person name="Donnadieu C."/>
            <person name="Desvignes T."/>
            <person name="Floi Bucao C."/>
            <person name="Jouanno E."/>
            <person name="Wen M."/>
            <person name="Mejri S."/>
            <person name="Dirks R."/>
            <person name="Jansen H."/>
            <person name="Henkel C."/>
            <person name="Chen W.J."/>
            <person name="Zahm M."/>
            <person name="Cabau C."/>
            <person name="Klopp C."/>
            <person name="Thompson A.W."/>
            <person name="Robinson-Rechavi M."/>
            <person name="Braasch I."/>
            <person name="Lecointre G."/>
            <person name="Bobe J."/>
            <person name="Postlethwait J.H."/>
            <person name="Berthelot C."/>
            <person name="Roest Crollius H."/>
            <person name="Guiguen Y."/>
        </authorList>
    </citation>
    <scope>NUCLEOTIDE SEQUENCE</scope>
    <source>
        <strain evidence="14">Concon-B</strain>
    </source>
</reference>
<comment type="cofactor">
    <cofactor evidence="1">
        <name>heme b</name>
        <dbReference type="ChEBI" id="CHEBI:60344"/>
    </cofactor>
</comment>
<evidence type="ECO:0000256" key="6">
    <source>
        <dbReference type="ARBA" id="ARBA00022723"/>
    </source>
</evidence>
<evidence type="ECO:0000256" key="8">
    <source>
        <dbReference type="ARBA" id="ARBA00022989"/>
    </source>
</evidence>
<evidence type="ECO:0000313" key="14">
    <source>
        <dbReference type="EMBL" id="KAJ8265858.1"/>
    </source>
</evidence>
<evidence type="ECO:0000256" key="5">
    <source>
        <dbReference type="ARBA" id="ARBA00022692"/>
    </source>
</evidence>
<keyword evidence="10 12" id="KW-0472">Membrane</keyword>
<keyword evidence="3" id="KW-0813">Transport</keyword>
<evidence type="ECO:0000256" key="7">
    <source>
        <dbReference type="ARBA" id="ARBA00022982"/>
    </source>
</evidence>
<dbReference type="InterPro" id="IPR006593">
    <property type="entry name" value="Cyt_b561/ferric_Rdtase_TM"/>
</dbReference>
<evidence type="ECO:0000256" key="2">
    <source>
        <dbReference type="ARBA" id="ARBA00004141"/>
    </source>
</evidence>
<dbReference type="GO" id="GO:0046872">
    <property type="term" value="F:metal ion binding"/>
    <property type="evidence" value="ECO:0007669"/>
    <property type="project" value="UniProtKB-KW"/>
</dbReference>
<comment type="subcellular location">
    <subcellularLocation>
        <location evidence="2">Membrane</location>
        <topology evidence="2">Multi-pass membrane protein</topology>
    </subcellularLocation>
</comment>
<dbReference type="InterPro" id="IPR045150">
    <property type="entry name" value="CYB561D1/2"/>
</dbReference>
<dbReference type="Pfam" id="PF03188">
    <property type="entry name" value="Cytochrom_B561"/>
    <property type="match status" value="1"/>
</dbReference>
<name>A0A9Q1DCG0_CONCO</name>
<evidence type="ECO:0000259" key="13">
    <source>
        <dbReference type="PROSITE" id="PS50939"/>
    </source>
</evidence>
<feature type="transmembrane region" description="Helical" evidence="12">
    <location>
        <begin position="169"/>
        <end position="191"/>
    </location>
</feature>
<dbReference type="EMBL" id="JAFJMO010000010">
    <property type="protein sequence ID" value="KAJ8265858.1"/>
    <property type="molecule type" value="Genomic_DNA"/>
</dbReference>
<evidence type="ECO:0000256" key="3">
    <source>
        <dbReference type="ARBA" id="ARBA00022448"/>
    </source>
</evidence>
<evidence type="ECO:0000256" key="11">
    <source>
        <dbReference type="ARBA" id="ARBA00024225"/>
    </source>
</evidence>
<dbReference type="PANTHER" id="PTHR15422:SF9">
    <property type="entry name" value="TRANSMEMBRANE REDUCTASE CYB561D1-RELATED"/>
    <property type="match status" value="1"/>
</dbReference>
<evidence type="ECO:0000256" key="10">
    <source>
        <dbReference type="ARBA" id="ARBA00023136"/>
    </source>
</evidence>
<keyword evidence="15" id="KW-1185">Reference proteome</keyword>
<keyword evidence="7" id="KW-0249">Electron transport</keyword>
<comment type="caution">
    <text evidence="14">The sequence shown here is derived from an EMBL/GenBank/DDBJ whole genome shotgun (WGS) entry which is preliminary data.</text>
</comment>
<dbReference type="EC" id="7.2.1.3" evidence="11"/>
<feature type="transmembrane region" description="Helical" evidence="12">
    <location>
        <begin position="55"/>
        <end position="78"/>
    </location>
</feature>
<keyword evidence="5 12" id="KW-0812">Transmembrane</keyword>
<feature type="transmembrane region" description="Helical" evidence="12">
    <location>
        <begin position="29"/>
        <end position="49"/>
    </location>
</feature>
<proteinExistence type="predicted"/>
<accession>A0A9Q1DCG0</accession>
<evidence type="ECO:0000313" key="15">
    <source>
        <dbReference type="Proteomes" id="UP001152803"/>
    </source>
</evidence>
<keyword evidence="8 12" id="KW-1133">Transmembrane helix</keyword>
<dbReference type="SMART" id="SM00665">
    <property type="entry name" value="B561"/>
    <property type="match status" value="1"/>
</dbReference>
<dbReference type="OrthoDB" id="432881at2759"/>
<dbReference type="AlphaFoldDB" id="A0A9Q1DCG0"/>
<dbReference type="PANTHER" id="PTHR15422">
    <property type="entry name" value="OS05G0565100 PROTEIN"/>
    <property type="match status" value="1"/>
</dbReference>